<dbReference type="AlphaFoldDB" id="A0ABD5L3A7"/>
<feature type="chain" id="PRO_5044859374" evidence="4">
    <location>
        <begin position="23"/>
        <end position="249"/>
    </location>
</feature>
<keyword evidence="2 3" id="KW-0040">ANK repeat</keyword>
<protein>
    <submittedName>
        <fullName evidence="5">Ankyrin repeat domain-containing protein</fullName>
    </submittedName>
</protein>
<sequence length="249" mass="27708">MRVFGLKVVLLSLSMVAAYAQAQVINKNNPPEYQSFKYNYSEMIELANENRLPHRIFYKTPSTGENAEWFDAVKQGDLVKVKKMVANGQNIEAKDTGSLDQTALGWAAFIGDEEMVDYLISQNANLWATDKGDVYNVLKSAVLGNNVNVVKKIHNLMKKDVDLNDQTLESDGETLVMVAASNNRLDIVKYLLSQGADINRSTTTDDKTYPSYDQSALTYACKNNLPDMQKLLIANGALNHRTGKPSCDE</sequence>
<evidence type="ECO:0000256" key="2">
    <source>
        <dbReference type="ARBA" id="ARBA00023043"/>
    </source>
</evidence>
<dbReference type="SMART" id="SM00248">
    <property type="entry name" value="ANK"/>
    <property type="match status" value="4"/>
</dbReference>
<reference evidence="5 6" key="1">
    <citation type="submission" date="2021-04" db="EMBL/GenBank/DDBJ databases">
        <title>Determining the burden of carbapenem-resistant Enterobacterales from a tertiary public heath setting in Bangladesh: a clinical, epidemiological, and molecular study.</title>
        <authorList>
            <person name="Farzana R."/>
            <person name="Walsh T.R."/>
        </authorList>
    </citation>
    <scope>NUCLEOTIDE SEQUENCE [LARGE SCALE GENOMIC DNA]</scope>
    <source>
        <strain evidence="6">dmpro_s316</strain>
    </source>
</reference>
<dbReference type="EMBL" id="JAGSRH010000001">
    <property type="protein sequence ID" value="MER5075319.1"/>
    <property type="molecule type" value="Genomic_DNA"/>
</dbReference>
<keyword evidence="4" id="KW-0732">Signal</keyword>
<dbReference type="InterPro" id="IPR002110">
    <property type="entry name" value="Ankyrin_rpt"/>
</dbReference>
<evidence type="ECO:0000256" key="4">
    <source>
        <dbReference type="SAM" id="SignalP"/>
    </source>
</evidence>
<proteinExistence type="predicted"/>
<feature type="signal peptide" evidence="4">
    <location>
        <begin position="1"/>
        <end position="22"/>
    </location>
</feature>
<comment type="caution">
    <text evidence="5">The sequence shown here is derived from an EMBL/GenBank/DDBJ whole genome shotgun (WGS) entry which is preliminary data.</text>
</comment>
<dbReference type="Pfam" id="PF00023">
    <property type="entry name" value="Ank"/>
    <property type="match status" value="1"/>
</dbReference>
<dbReference type="InterPro" id="IPR036770">
    <property type="entry name" value="Ankyrin_rpt-contain_sf"/>
</dbReference>
<evidence type="ECO:0000313" key="6">
    <source>
        <dbReference type="Proteomes" id="UP001495779"/>
    </source>
</evidence>
<dbReference type="Gene3D" id="1.25.40.20">
    <property type="entry name" value="Ankyrin repeat-containing domain"/>
    <property type="match status" value="1"/>
</dbReference>
<feature type="repeat" description="ANK" evidence="3">
    <location>
        <begin position="171"/>
        <end position="203"/>
    </location>
</feature>
<evidence type="ECO:0000256" key="1">
    <source>
        <dbReference type="ARBA" id="ARBA00022737"/>
    </source>
</evidence>
<accession>A0ABD5L3A7</accession>
<evidence type="ECO:0000256" key="3">
    <source>
        <dbReference type="PROSITE-ProRule" id="PRU00023"/>
    </source>
</evidence>
<name>A0ABD5L3A7_PROST</name>
<organism evidence="5 6">
    <name type="scientific">Providencia stuartii</name>
    <dbReference type="NCBI Taxonomy" id="588"/>
    <lineage>
        <taxon>Bacteria</taxon>
        <taxon>Pseudomonadati</taxon>
        <taxon>Pseudomonadota</taxon>
        <taxon>Gammaproteobacteria</taxon>
        <taxon>Enterobacterales</taxon>
        <taxon>Morganellaceae</taxon>
        <taxon>Providencia</taxon>
    </lineage>
</organism>
<dbReference type="PANTHER" id="PTHR24198">
    <property type="entry name" value="ANKYRIN REPEAT AND PROTEIN KINASE DOMAIN-CONTAINING PROTEIN"/>
    <property type="match status" value="1"/>
</dbReference>
<dbReference type="Proteomes" id="UP001495779">
    <property type="component" value="Unassembled WGS sequence"/>
</dbReference>
<dbReference type="SUPFAM" id="SSF48403">
    <property type="entry name" value="Ankyrin repeat"/>
    <property type="match status" value="1"/>
</dbReference>
<dbReference type="RefSeq" id="WP_154635716.1">
    <property type="nucleotide sequence ID" value="NZ_CP095443.1"/>
</dbReference>
<evidence type="ECO:0000313" key="5">
    <source>
        <dbReference type="EMBL" id="MER5075319.1"/>
    </source>
</evidence>
<dbReference type="PROSITE" id="PS50088">
    <property type="entry name" value="ANK_REPEAT"/>
    <property type="match status" value="2"/>
</dbReference>
<gene>
    <name evidence="5" type="ORF">KDV35_00255</name>
</gene>
<dbReference type="PROSITE" id="PS50297">
    <property type="entry name" value="ANK_REP_REGION"/>
    <property type="match status" value="1"/>
</dbReference>
<feature type="repeat" description="ANK" evidence="3">
    <location>
        <begin position="99"/>
        <end position="131"/>
    </location>
</feature>
<dbReference type="Pfam" id="PF12796">
    <property type="entry name" value="Ank_2"/>
    <property type="match status" value="1"/>
</dbReference>
<keyword evidence="1" id="KW-0677">Repeat</keyword>
<dbReference type="PANTHER" id="PTHR24198:SF165">
    <property type="entry name" value="ANKYRIN REPEAT-CONTAINING PROTEIN-RELATED"/>
    <property type="match status" value="1"/>
</dbReference>